<evidence type="ECO:0008006" key="4">
    <source>
        <dbReference type="Google" id="ProtNLM"/>
    </source>
</evidence>
<dbReference type="GO" id="GO:0016787">
    <property type="term" value="F:hydrolase activity"/>
    <property type="evidence" value="ECO:0007669"/>
    <property type="project" value="UniProtKB-KW"/>
</dbReference>
<comment type="caution">
    <text evidence="2">The sequence shown here is derived from an EMBL/GenBank/DDBJ whole genome shotgun (WGS) entry which is preliminary data.</text>
</comment>
<evidence type="ECO:0000313" key="2">
    <source>
        <dbReference type="EMBL" id="OGG06221.1"/>
    </source>
</evidence>
<name>A0A1F5Z1B1_9BACT</name>
<proteinExistence type="predicted"/>
<dbReference type="SUPFAM" id="SSF63817">
    <property type="entry name" value="Sortase"/>
    <property type="match status" value="1"/>
</dbReference>
<dbReference type="InterPro" id="IPR042001">
    <property type="entry name" value="Sortase_F"/>
</dbReference>
<reference evidence="2 3" key="1">
    <citation type="journal article" date="2016" name="Nat. Commun.">
        <title>Thousands of microbial genomes shed light on interconnected biogeochemical processes in an aquifer system.</title>
        <authorList>
            <person name="Anantharaman K."/>
            <person name="Brown C.T."/>
            <person name="Hug L.A."/>
            <person name="Sharon I."/>
            <person name="Castelle C.J."/>
            <person name="Probst A.J."/>
            <person name="Thomas B.C."/>
            <person name="Singh A."/>
            <person name="Wilkins M.J."/>
            <person name="Karaoz U."/>
            <person name="Brodie E.L."/>
            <person name="Williams K.H."/>
            <person name="Hubbard S.S."/>
            <person name="Banfield J.F."/>
        </authorList>
    </citation>
    <scope>NUCLEOTIDE SEQUENCE [LARGE SCALE GENOMIC DNA]</scope>
</reference>
<dbReference type="Gene3D" id="2.40.260.10">
    <property type="entry name" value="Sortase"/>
    <property type="match status" value="1"/>
</dbReference>
<dbReference type="EMBL" id="MFJF01000018">
    <property type="protein sequence ID" value="OGG06221.1"/>
    <property type="molecule type" value="Genomic_DNA"/>
</dbReference>
<gene>
    <name evidence="2" type="ORF">A2777_06485</name>
</gene>
<keyword evidence="1" id="KW-0378">Hydrolase</keyword>
<organism evidence="2 3">
    <name type="scientific">Candidatus Gottesmanbacteria bacterium RIFCSPHIGHO2_01_FULL_40_15</name>
    <dbReference type="NCBI Taxonomy" id="1798376"/>
    <lineage>
        <taxon>Bacteria</taxon>
        <taxon>Candidatus Gottesmaniibacteriota</taxon>
    </lineage>
</organism>
<dbReference type="InterPro" id="IPR005754">
    <property type="entry name" value="Sortase"/>
</dbReference>
<dbReference type="Pfam" id="PF04203">
    <property type="entry name" value="Sortase"/>
    <property type="match status" value="1"/>
</dbReference>
<dbReference type="InterPro" id="IPR023365">
    <property type="entry name" value="Sortase_dom-sf"/>
</dbReference>
<evidence type="ECO:0000256" key="1">
    <source>
        <dbReference type="ARBA" id="ARBA00022801"/>
    </source>
</evidence>
<accession>A0A1F5Z1B1</accession>
<dbReference type="AlphaFoldDB" id="A0A1F5Z1B1"/>
<dbReference type="CDD" id="cd05829">
    <property type="entry name" value="Sortase_F"/>
    <property type="match status" value="1"/>
</dbReference>
<evidence type="ECO:0000313" key="3">
    <source>
        <dbReference type="Proteomes" id="UP000177354"/>
    </source>
</evidence>
<dbReference type="Proteomes" id="UP000177354">
    <property type="component" value="Unassembled WGS sequence"/>
</dbReference>
<sequence length="183" mass="20595">MKKILLTLVIAAGLLFGTIAGAKGSEKLNFRQLLLWHSRPNTVKIPDIDVEAKVEWVGEDNQGNMDIPKDTDNAAWYEKGYYPGEKGSMVIAGHKDSKTGPAIFYNLDKLSFGDAITVSDMKGKIYRYIVFDKKLYEEDMFPVKEIFGKTDFSILNLITCKGTFNRSDESYSHRLVVSAKLVE</sequence>
<protein>
    <recommendedName>
        <fullName evidence="4">Sortase</fullName>
    </recommendedName>
</protein>